<sequence>MKLSKKSFFEYFLGAAHASLSVAKLWSASEVQKVGACQGALLLGFSRFFEKNRVKLFILRTFLYYFNASADSYVSAKLVFDSLRLPL</sequence>
<gene>
    <name evidence="1" type="ORF">IAB37_06705</name>
</gene>
<protein>
    <submittedName>
        <fullName evidence="1">Uncharacterized protein</fullName>
    </submittedName>
</protein>
<proteinExistence type="predicted"/>
<organism evidence="1 2">
    <name type="scientific">Candidatus Faecivivens stercoravium</name>
    <dbReference type="NCBI Taxonomy" id="2840803"/>
    <lineage>
        <taxon>Bacteria</taxon>
        <taxon>Bacillati</taxon>
        <taxon>Bacillota</taxon>
        <taxon>Clostridia</taxon>
        <taxon>Eubacteriales</taxon>
        <taxon>Oscillospiraceae</taxon>
        <taxon>Oscillospiraceae incertae sedis</taxon>
        <taxon>Candidatus Faecivivens</taxon>
    </lineage>
</organism>
<evidence type="ECO:0000313" key="1">
    <source>
        <dbReference type="EMBL" id="HIR61243.1"/>
    </source>
</evidence>
<dbReference type="AlphaFoldDB" id="A0A9D1DYD1"/>
<comment type="caution">
    <text evidence="1">The sequence shown here is derived from an EMBL/GenBank/DDBJ whole genome shotgun (WGS) entry which is preliminary data.</text>
</comment>
<dbReference type="Proteomes" id="UP000824241">
    <property type="component" value="Unassembled WGS sequence"/>
</dbReference>
<accession>A0A9D1DYD1</accession>
<reference evidence="1" key="1">
    <citation type="submission" date="2020-10" db="EMBL/GenBank/DDBJ databases">
        <authorList>
            <person name="Gilroy R."/>
        </authorList>
    </citation>
    <scope>NUCLEOTIDE SEQUENCE</scope>
    <source>
        <strain evidence="1">CHK189-12415</strain>
    </source>
</reference>
<evidence type="ECO:0000313" key="2">
    <source>
        <dbReference type="Proteomes" id="UP000824241"/>
    </source>
</evidence>
<reference evidence="1" key="2">
    <citation type="journal article" date="2021" name="PeerJ">
        <title>Extensive microbial diversity within the chicken gut microbiome revealed by metagenomics and culture.</title>
        <authorList>
            <person name="Gilroy R."/>
            <person name="Ravi A."/>
            <person name="Getino M."/>
            <person name="Pursley I."/>
            <person name="Horton D.L."/>
            <person name="Alikhan N.F."/>
            <person name="Baker D."/>
            <person name="Gharbi K."/>
            <person name="Hall N."/>
            <person name="Watson M."/>
            <person name="Adriaenssens E.M."/>
            <person name="Foster-Nyarko E."/>
            <person name="Jarju S."/>
            <person name="Secka A."/>
            <person name="Antonio M."/>
            <person name="Oren A."/>
            <person name="Chaudhuri R.R."/>
            <person name="La Ragione R."/>
            <person name="Hildebrand F."/>
            <person name="Pallen M.J."/>
        </authorList>
    </citation>
    <scope>NUCLEOTIDE SEQUENCE</scope>
    <source>
        <strain evidence="1">CHK189-12415</strain>
    </source>
</reference>
<dbReference type="EMBL" id="DVHA01000212">
    <property type="protein sequence ID" value="HIR61243.1"/>
    <property type="molecule type" value="Genomic_DNA"/>
</dbReference>
<name>A0A9D1DYD1_9FIRM</name>